<sequence length="440" mass="50707">MTRLESDLLDKIRQQFDSSPYPRIPLDKSPKNNSNELYIHNLMTPVYLRNQKVIDTKGKVILDAGCGSGYKSLILAEANVGAKIVGIDISGESIKLAQQRLEHHGFDNVEFIVLSIEELHKLDYQFDYINCDELLYLFPDPAVALQAMKSVLKPDGIIRSNLHSSLQRFNYFCAQKLFTMMGLMNENPAELEMDIVVETMKALKDNVTLKARTWNANYEGEEGKERILMNYLFQGDKGYTIPDMFTALKSADLEFISMVNWRQWDVKDLFKEPDNLPAFLGMSLPDISIEERLELFELLQPIHRLLDFWCGHPDRPQTFVPFAEWTDSDWQVATVHLHPQLKTPKFKEDLLACATECRIFDVSQHLSQIGQFVSIDSAMAVCLLPLLDQPQPMMSLVERWKQFRPLNPVTSQPTNDEQAFQLMQKMLLTLEGFDYLMLER</sequence>
<reference evidence="2" key="1">
    <citation type="submission" date="2022-04" db="EMBL/GenBank/DDBJ databases">
        <title>Complete genome sequence of a cyanobacterium, Nostoc sp. SO-36, isolated in Antarctica.</title>
        <authorList>
            <person name="Kanesaki Y."/>
            <person name="Effendi D."/>
            <person name="Sakamoto T."/>
            <person name="Ohtani S."/>
            <person name="Awai K."/>
        </authorList>
    </citation>
    <scope>NUCLEOTIDE SEQUENCE</scope>
    <source>
        <strain evidence="2">SO-36</strain>
    </source>
</reference>
<name>A0ABN6PVV5_NOSCO</name>
<accession>A0ABN6PVV5</accession>
<dbReference type="Gene3D" id="3.40.50.150">
    <property type="entry name" value="Vaccinia Virus protein VP39"/>
    <property type="match status" value="1"/>
</dbReference>
<evidence type="ECO:0000313" key="3">
    <source>
        <dbReference type="Proteomes" id="UP001055453"/>
    </source>
</evidence>
<dbReference type="RefSeq" id="WP_251958629.1">
    <property type="nucleotide sequence ID" value="NZ_AP025732.1"/>
</dbReference>
<keyword evidence="3" id="KW-1185">Reference proteome</keyword>
<dbReference type="SUPFAM" id="SSF53335">
    <property type="entry name" value="S-adenosyl-L-methionine-dependent methyltransferases"/>
    <property type="match status" value="1"/>
</dbReference>
<keyword evidence="2" id="KW-0808">Transferase</keyword>
<protein>
    <submittedName>
        <fullName evidence="2">SAM-dependent methyltransferase</fullName>
    </submittedName>
</protein>
<dbReference type="GO" id="GO:0008168">
    <property type="term" value="F:methyltransferase activity"/>
    <property type="evidence" value="ECO:0007669"/>
    <property type="project" value="UniProtKB-KW"/>
</dbReference>
<dbReference type="GO" id="GO:0032259">
    <property type="term" value="P:methylation"/>
    <property type="evidence" value="ECO:0007669"/>
    <property type="project" value="UniProtKB-KW"/>
</dbReference>
<dbReference type="Proteomes" id="UP001055453">
    <property type="component" value="Chromosome"/>
</dbReference>
<dbReference type="PANTHER" id="PTHR43464:SF91">
    <property type="entry name" value="SLL0487 PROTEIN"/>
    <property type="match status" value="1"/>
</dbReference>
<feature type="domain" description="Methyltransferase" evidence="1">
    <location>
        <begin position="56"/>
        <end position="183"/>
    </location>
</feature>
<dbReference type="InterPro" id="IPR025714">
    <property type="entry name" value="Methyltranfer_dom"/>
</dbReference>
<dbReference type="CDD" id="cd02440">
    <property type="entry name" value="AdoMet_MTases"/>
    <property type="match status" value="1"/>
</dbReference>
<evidence type="ECO:0000313" key="2">
    <source>
        <dbReference type="EMBL" id="BDI15177.1"/>
    </source>
</evidence>
<dbReference type="EMBL" id="AP025732">
    <property type="protein sequence ID" value="BDI15177.1"/>
    <property type="molecule type" value="Genomic_DNA"/>
</dbReference>
<organism evidence="2 3">
    <name type="scientific">Nostoc cf. commune SO-36</name>
    <dbReference type="NCBI Taxonomy" id="449208"/>
    <lineage>
        <taxon>Bacteria</taxon>
        <taxon>Bacillati</taxon>
        <taxon>Cyanobacteriota</taxon>
        <taxon>Cyanophyceae</taxon>
        <taxon>Nostocales</taxon>
        <taxon>Nostocaceae</taxon>
        <taxon>Nostoc</taxon>
    </lineage>
</organism>
<gene>
    <name evidence="2" type="ORF">ANSO36C_09790</name>
</gene>
<evidence type="ECO:0000259" key="1">
    <source>
        <dbReference type="Pfam" id="PF13847"/>
    </source>
</evidence>
<proteinExistence type="predicted"/>
<dbReference type="Pfam" id="PF13847">
    <property type="entry name" value="Methyltransf_31"/>
    <property type="match status" value="1"/>
</dbReference>
<dbReference type="PANTHER" id="PTHR43464">
    <property type="entry name" value="METHYLTRANSFERASE"/>
    <property type="match status" value="1"/>
</dbReference>
<dbReference type="InterPro" id="IPR029063">
    <property type="entry name" value="SAM-dependent_MTases_sf"/>
</dbReference>
<keyword evidence="2" id="KW-0489">Methyltransferase</keyword>